<name>A0A6J5NKQ1_9CAUD</name>
<protein>
    <submittedName>
        <fullName evidence="1">Uncharacterized protein</fullName>
    </submittedName>
</protein>
<proteinExistence type="predicted"/>
<organism evidence="1">
    <name type="scientific">uncultured Caudovirales phage</name>
    <dbReference type="NCBI Taxonomy" id="2100421"/>
    <lineage>
        <taxon>Viruses</taxon>
        <taxon>Duplodnaviria</taxon>
        <taxon>Heunggongvirae</taxon>
        <taxon>Uroviricota</taxon>
        <taxon>Caudoviricetes</taxon>
        <taxon>Peduoviridae</taxon>
        <taxon>Maltschvirus</taxon>
        <taxon>Maltschvirus maltsch</taxon>
    </lineage>
</organism>
<sequence length="169" mass="16906">MATATQIAKGGVASIGSVTAIPTGNAAPHSTTTGTDTTPVVTETYVASVYLPANAILTGASLLNGSAVAGNVTAILYDANGVPIVQSASTAQSGTAGYQAFAFSTPVAEQGPGLYFIGFQFNNVSARFRSHTVGVFPAFKKTGETYGTATALTPVSTFTTGVGPIASVY</sequence>
<accession>A0A6J5NKQ1</accession>
<gene>
    <name evidence="1" type="ORF">UFOVP679_44</name>
</gene>
<dbReference type="EMBL" id="LR796660">
    <property type="protein sequence ID" value="CAB4157785.1"/>
    <property type="molecule type" value="Genomic_DNA"/>
</dbReference>
<reference evidence="1" key="1">
    <citation type="submission" date="2020-04" db="EMBL/GenBank/DDBJ databases">
        <authorList>
            <person name="Chiriac C."/>
            <person name="Salcher M."/>
            <person name="Ghai R."/>
            <person name="Kavagutti S V."/>
        </authorList>
    </citation>
    <scope>NUCLEOTIDE SEQUENCE</scope>
</reference>
<evidence type="ECO:0000313" key="1">
    <source>
        <dbReference type="EMBL" id="CAB4157785.1"/>
    </source>
</evidence>